<dbReference type="SUPFAM" id="SSF47226">
    <property type="entry name" value="Histidine-containing phosphotransfer domain, HPT domain"/>
    <property type="match status" value="1"/>
</dbReference>
<evidence type="ECO:0000313" key="15">
    <source>
        <dbReference type="EMBL" id="XBO39061.1"/>
    </source>
</evidence>
<comment type="catalytic activity">
    <reaction evidence="1">
        <text>ATP + protein L-histidine = ADP + protein N-phospho-L-histidine.</text>
        <dbReference type="EC" id="2.7.13.3"/>
    </reaction>
</comment>
<dbReference type="EC" id="2.7.13.3" evidence="2"/>
<dbReference type="Gene3D" id="1.20.120.160">
    <property type="entry name" value="HPT domain"/>
    <property type="match status" value="1"/>
</dbReference>
<keyword evidence="4 10" id="KW-0597">Phosphoprotein</keyword>
<keyword evidence="6" id="KW-0418">Kinase</keyword>
<dbReference type="PANTHER" id="PTHR43395">
    <property type="entry name" value="SENSOR HISTIDINE KINASE CHEA"/>
    <property type="match status" value="1"/>
</dbReference>
<dbReference type="Gene3D" id="3.30.565.10">
    <property type="entry name" value="Histidine kinase-like ATPase, C-terminal domain"/>
    <property type="match status" value="1"/>
</dbReference>
<feature type="region of interest" description="Disordered" evidence="11">
    <location>
        <begin position="128"/>
        <end position="161"/>
    </location>
</feature>
<dbReference type="SMART" id="SM00387">
    <property type="entry name" value="HATPase_c"/>
    <property type="match status" value="1"/>
</dbReference>
<sequence length="742" mass="79065">MSDLHAQLLAAFDAEYRDHLAAIRRELARSEHGQGGDIRDAFRRAHSLKGAARAVDLPAIEELAHRLETAFSRALDGEMALDRAGVSVIELGLDAVEAFASEVAAGGSPRYPDAALAALEDLLAGRAASPAAAASPPAGDEPEWDEASPRPPAPEGPEPGNVEYLRVSAVQIDELSDAMHRLSDRIRAGDKALEALPRIEAEIAGLRRDLAANRGARGRGPSGAGEAGRRVEALSRSVLGVRTLHGNAAVAVDQQARRVRDRIDQLSLVTVDTIFGGFGRILRDLARSEGRDVDVQVSGLDLQADRRVLQALKDPVMHVLRNALSHGAEAAQDRVAAGRPAHLSVTLAFRSQAGRLIVTVRDDGRGPDLRRIEEVAIERGLLPRRAADQPAPPADHLLSLVFEPQFSTAPQVDRIAGRGMGLSVVAEAARRLHGHVMLRPGRPRGAEVTISAPLLATRQTLLLARVGARDVGLPTHAVETLLRLPVASLQSVEGRPAARIRTGGQDITVPVVALSALIDAAETPLPVEAGHIKAILLRRGERRCAVAVDMFLDVQTVVVGAAPMQGRDASFVSGAVLLDGDRPALALDPEAIVDQWLRDQASVSGGRFGLADLHAPAERAPATILVVDDSITTRTLEKSILEAQGYRVLLSVDGLDALSRLRSGEALVDLVVADVEMPRMDGFGLLQAIRNDPGLADVPVILMTSRASQEDVRKGLELGARAYITKQNFDQRELLATIGQLL</sequence>
<dbReference type="SMART" id="SM00448">
    <property type="entry name" value="REC"/>
    <property type="match status" value="1"/>
</dbReference>
<evidence type="ECO:0000256" key="8">
    <source>
        <dbReference type="ARBA" id="ARBA00035100"/>
    </source>
</evidence>
<evidence type="ECO:0000256" key="5">
    <source>
        <dbReference type="ARBA" id="ARBA00022679"/>
    </source>
</evidence>
<protein>
    <recommendedName>
        <fullName evidence="3">Chemotaxis protein CheA</fullName>
        <ecNumber evidence="2">2.7.13.3</ecNumber>
    </recommendedName>
</protein>
<dbReference type="SUPFAM" id="SSF52172">
    <property type="entry name" value="CheY-like"/>
    <property type="match status" value="1"/>
</dbReference>
<dbReference type="InterPro" id="IPR004358">
    <property type="entry name" value="Sig_transdc_His_kin-like_C"/>
</dbReference>
<dbReference type="RefSeq" id="WP_406855901.1">
    <property type="nucleotide sequence ID" value="NZ_CP157484.1"/>
</dbReference>
<gene>
    <name evidence="15" type="ORF">ABEG18_25860</name>
</gene>
<dbReference type="InterPro" id="IPR002545">
    <property type="entry name" value="CheW-lke_dom"/>
</dbReference>
<feature type="domain" description="HPt" evidence="14">
    <location>
        <begin position="1"/>
        <end position="106"/>
    </location>
</feature>
<evidence type="ECO:0000256" key="2">
    <source>
        <dbReference type="ARBA" id="ARBA00012438"/>
    </source>
</evidence>
<feature type="domain" description="Response regulatory" evidence="12">
    <location>
        <begin position="623"/>
        <end position="741"/>
    </location>
</feature>
<dbReference type="InterPro" id="IPR011006">
    <property type="entry name" value="CheY-like_superfamily"/>
</dbReference>
<dbReference type="PROSITE" id="PS50894">
    <property type="entry name" value="HPT"/>
    <property type="match status" value="1"/>
</dbReference>
<dbReference type="Pfam" id="PF00072">
    <property type="entry name" value="Response_reg"/>
    <property type="match status" value="1"/>
</dbReference>
<dbReference type="Pfam" id="PF02518">
    <property type="entry name" value="HATPase_c"/>
    <property type="match status" value="1"/>
</dbReference>
<organism evidence="15">
    <name type="scientific">Alsobacter sp. KACC 23698</name>
    <dbReference type="NCBI Taxonomy" id="3149229"/>
    <lineage>
        <taxon>Bacteria</taxon>
        <taxon>Pseudomonadati</taxon>
        <taxon>Pseudomonadota</taxon>
        <taxon>Alphaproteobacteria</taxon>
        <taxon>Hyphomicrobiales</taxon>
        <taxon>Alsobacteraceae</taxon>
        <taxon>Alsobacter</taxon>
    </lineage>
</organism>
<evidence type="ECO:0000256" key="7">
    <source>
        <dbReference type="ARBA" id="ARBA00023012"/>
    </source>
</evidence>
<dbReference type="Gene3D" id="3.40.50.2300">
    <property type="match status" value="1"/>
</dbReference>
<dbReference type="Pfam" id="PF01584">
    <property type="entry name" value="CheW"/>
    <property type="match status" value="1"/>
</dbReference>
<dbReference type="PRINTS" id="PR00344">
    <property type="entry name" value="BCTRLSENSOR"/>
</dbReference>
<dbReference type="AlphaFoldDB" id="A0AAU7JFC5"/>
<dbReference type="InterPro" id="IPR051315">
    <property type="entry name" value="Bact_Chemotaxis_CheA"/>
</dbReference>
<accession>A0AAU7JFC5</accession>
<feature type="domain" description="CheW-like" evidence="13">
    <location>
        <begin position="458"/>
        <end position="598"/>
    </location>
</feature>
<dbReference type="CDD" id="cd00088">
    <property type="entry name" value="HPT"/>
    <property type="match status" value="1"/>
</dbReference>
<dbReference type="PROSITE" id="PS50110">
    <property type="entry name" value="RESPONSE_REGULATORY"/>
    <property type="match status" value="1"/>
</dbReference>
<dbReference type="GO" id="GO:0006935">
    <property type="term" value="P:chemotaxis"/>
    <property type="evidence" value="ECO:0007669"/>
    <property type="project" value="InterPro"/>
</dbReference>
<evidence type="ECO:0000259" key="14">
    <source>
        <dbReference type="PROSITE" id="PS50894"/>
    </source>
</evidence>
<dbReference type="InterPro" id="IPR036641">
    <property type="entry name" value="HPT_dom_sf"/>
</dbReference>
<evidence type="ECO:0000256" key="6">
    <source>
        <dbReference type="ARBA" id="ARBA00022777"/>
    </source>
</evidence>
<dbReference type="InterPro" id="IPR001789">
    <property type="entry name" value="Sig_transdc_resp-reg_receiver"/>
</dbReference>
<dbReference type="FunFam" id="3.30.565.10:FF:000016">
    <property type="entry name" value="Chemotaxis protein CheA, putative"/>
    <property type="match status" value="1"/>
</dbReference>
<feature type="modified residue" description="4-aspartylphosphate" evidence="10">
    <location>
        <position position="674"/>
    </location>
</feature>
<dbReference type="GO" id="GO:0000155">
    <property type="term" value="F:phosphorelay sensor kinase activity"/>
    <property type="evidence" value="ECO:0007669"/>
    <property type="project" value="UniProtKB-ARBA"/>
</dbReference>
<dbReference type="InterPro" id="IPR008207">
    <property type="entry name" value="Sig_transdc_His_kin_Hpt_dom"/>
</dbReference>
<dbReference type="SUPFAM" id="SSF50341">
    <property type="entry name" value="CheW-like"/>
    <property type="match status" value="1"/>
</dbReference>
<keyword evidence="7" id="KW-0902">Two-component regulatory system</keyword>
<dbReference type="InterPro" id="IPR036061">
    <property type="entry name" value="CheW-like_dom_sf"/>
</dbReference>
<evidence type="ECO:0000256" key="9">
    <source>
        <dbReference type="PROSITE-ProRule" id="PRU00110"/>
    </source>
</evidence>
<dbReference type="Pfam" id="PF01627">
    <property type="entry name" value="Hpt"/>
    <property type="match status" value="1"/>
</dbReference>
<dbReference type="PANTHER" id="PTHR43395:SF1">
    <property type="entry name" value="CHEMOTAXIS PROTEIN CHEA"/>
    <property type="match status" value="1"/>
</dbReference>
<comment type="function">
    <text evidence="8">Involved in the transmission of sensory signals from the chemoreceptors to the flagellar motors. CheA is autophosphorylated; it can transfer its phosphate group to either CheB or CheY.</text>
</comment>
<dbReference type="InterPro" id="IPR003594">
    <property type="entry name" value="HATPase_dom"/>
</dbReference>
<evidence type="ECO:0000256" key="4">
    <source>
        <dbReference type="ARBA" id="ARBA00022553"/>
    </source>
</evidence>
<dbReference type="SMART" id="SM00073">
    <property type="entry name" value="HPT"/>
    <property type="match status" value="1"/>
</dbReference>
<dbReference type="InterPro" id="IPR036890">
    <property type="entry name" value="HATPase_C_sf"/>
</dbReference>
<dbReference type="Gene3D" id="2.30.30.40">
    <property type="entry name" value="SH3 Domains"/>
    <property type="match status" value="1"/>
</dbReference>
<dbReference type="PROSITE" id="PS50851">
    <property type="entry name" value="CHEW"/>
    <property type="match status" value="1"/>
</dbReference>
<evidence type="ECO:0000259" key="13">
    <source>
        <dbReference type="PROSITE" id="PS50851"/>
    </source>
</evidence>
<feature type="modified residue" description="Phosphohistidine" evidence="9">
    <location>
        <position position="46"/>
    </location>
</feature>
<dbReference type="EMBL" id="CP157484">
    <property type="protein sequence ID" value="XBO39061.1"/>
    <property type="molecule type" value="Genomic_DNA"/>
</dbReference>
<dbReference type="SMART" id="SM00260">
    <property type="entry name" value="CheW"/>
    <property type="match status" value="1"/>
</dbReference>
<keyword evidence="5" id="KW-0808">Transferase</keyword>
<feature type="compositionally biased region" description="Low complexity" evidence="11">
    <location>
        <begin position="128"/>
        <end position="138"/>
    </location>
</feature>
<evidence type="ECO:0000259" key="12">
    <source>
        <dbReference type="PROSITE" id="PS50110"/>
    </source>
</evidence>
<evidence type="ECO:0000256" key="10">
    <source>
        <dbReference type="PROSITE-ProRule" id="PRU00169"/>
    </source>
</evidence>
<proteinExistence type="predicted"/>
<name>A0AAU7JFC5_9HYPH</name>
<dbReference type="SUPFAM" id="SSF55874">
    <property type="entry name" value="ATPase domain of HSP90 chaperone/DNA topoisomerase II/histidine kinase"/>
    <property type="match status" value="1"/>
</dbReference>
<evidence type="ECO:0000256" key="11">
    <source>
        <dbReference type="SAM" id="MobiDB-lite"/>
    </source>
</evidence>
<evidence type="ECO:0000256" key="1">
    <source>
        <dbReference type="ARBA" id="ARBA00000085"/>
    </source>
</evidence>
<reference evidence="15" key="1">
    <citation type="submission" date="2024-05" db="EMBL/GenBank/DDBJ databases">
        <authorList>
            <person name="Kim S."/>
            <person name="Heo J."/>
            <person name="Choi H."/>
            <person name="Choi Y."/>
            <person name="Kwon S.-W."/>
            <person name="Kim Y."/>
        </authorList>
    </citation>
    <scope>NUCLEOTIDE SEQUENCE</scope>
    <source>
        <strain evidence="15">KACC 23698</strain>
    </source>
</reference>
<evidence type="ECO:0000256" key="3">
    <source>
        <dbReference type="ARBA" id="ARBA00021495"/>
    </source>
</evidence>